<evidence type="ECO:0000313" key="3">
    <source>
        <dbReference type="Proteomes" id="UP000602198"/>
    </source>
</evidence>
<proteinExistence type="predicted"/>
<dbReference type="InterPro" id="IPR007995">
    <property type="entry name" value="DUF742"/>
</dbReference>
<name>A0ABS1MDF2_9NOCA</name>
<dbReference type="Proteomes" id="UP000602198">
    <property type="component" value="Unassembled WGS sequence"/>
</dbReference>
<comment type="caution">
    <text evidence="2">The sequence shown here is derived from an EMBL/GenBank/DDBJ whole genome shotgun (WGS) entry which is preliminary data.</text>
</comment>
<evidence type="ECO:0000256" key="1">
    <source>
        <dbReference type="SAM" id="MobiDB-lite"/>
    </source>
</evidence>
<evidence type="ECO:0000313" key="2">
    <source>
        <dbReference type="EMBL" id="MBL1078663.1"/>
    </source>
</evidence>
<keyword evidence="3" id="KW-1185">Reference proteome</keyword>
<dbReference type="PANTHER" id="PTHR36221">
    <property type="entry name" value="DUF742 DOMAIN-CONTAINING PROTEIN"/>
    <property type="match status" value="1"/>
</dbReference>
<dbReference type="Pfam" id="PF05331">
    <property type="entry name" value="DUF742"/>
    <property type="match status" value="1"/>
</dbReference>
<dbReference type="EMBL" id="JAERRJ010000012">
    <property type="protein sequence ID" value="MBL1078663.1"/>
    <property type="molecule type" value="Genomic_DNA"/>
</dbReference>
<feature type="region of interest" description="Disordered" evidence="1">
    <location>
        <begin position="1"/>
        <end position="32"/>
    </location>
</feature>
<organism evidence="2 3">
    <name type="scientific">Nocardia acididurans</name>
    <dbReference type="NCBI Taxonomy" id="2802282"/>
    <lineage>
        <taxon>Bacteria</taxon>
        <taxon>Bacillati</taxon>
        <taxon>Actinomycetota</taxon>
        <taxon>Actinomycetes</taxon>
        <taxon>Mycobacteriales</taxon>
        <taxon>Nocardiaceae</taxon>
        <taxon>Nocardia</taxon>
    </lineage>
</organism>
<reference evidence="2 3" key="1">
    <citation type="submission" date="2021-01" db="EMBL/GenBank/DDBJ databases">
        <title>WGS of actinomycetes isolated from Thailand.</title>
        <authorList>
            <person name="Thawai C."/>
        </authorList>
    </citation>
    <scope>NUCLEOTIDE SEQUENCE [LARGE SCALE GENOMIC DNA]</scope>
    <source>
        <strain evidence="2 3">LPG 2</strain>
    </source>
</reference>
<dbReference type="PANTHER" id="PTHR36221:SF1">
    <property type="entry name" value="DUF742 DOMAIN-CONTAINING PROTEIN"/>
    <property type="match status" value="1"/>
</dbReference>
<protein>
    <submittedName>
        <fullName evidence="2">DUF742 domain-containing protein</fullName>
    </submittedName>
</protein>
<gene>
    <name evidence="2" type="ORF">JK358_30095</name>
</gene>
<accession>A0ABS1MDF2</accession>
<sequence length="157" mass="17142">MSDSPRLPDPRMIAPPRTENWGPAPQSPDRHRPYLAPARQAAESQFGPAEFDEQVVRPFMVTAGRTTPLIDGLRIETLVRATPAALSAPLRFELERVVRLCQQPHSIAEIGAALRIPVGVARVLVSDLVTASHASVSRADELSTAALERIRDLVRAL</sequence>